<keyword evidence="2" id="KW-1185">Reference proteome</keyword>
<gene>
    <name evidence="1" type="ORF">Psch_02944</name>
</gene>
<comment type="caution">
    <text evidence="1">The sequence shown here is derived from an EMBL/GenBank/DDBJ whole genome shotgun (WGS) entry which is preliminary data.</text>
</comment>
<sequence length="187" mass="20815">MSYDREIDIPFDVLRLDDYTYVVPHGIPIKTEPLIKAGVDRISLANRNVTVGPTDPEDTTEEFASHPLFPADEYLSVKANPPMLTRFSNDLLDLLGITIEVIYDYFSEANQRILNVEPSQLSISKGRLIIGEIPAEPMMIIWTGASFAVVPTSTRLVSPEVAVEEVDGSIAGGQFRCKYGMLDIIRR</sequence>
<proteinExistence type="predicted"/>
<dbReference type="AlphaFoldDB" id="A0A4Y7RAR8"/>
<organism evidence="1 2">
    <name type="scientific">Pelotomaculum schinkii</name>
    <dbReference type="NCBI Taxonomy" id="78350"/>
    <lineage>
        <taxon>Bacteria</taxon>
        <taxon>Bacillati</taxon>
        <taxon>Bacillota</taxon>
        <taxon>Clostridia</taxon>
        <taxon>Eubacteriales</taxon>
        <taxon>Desulfotomaculaceae</taxon>
        <taxon>Pelotomaculum</taxon>
    </lineage>
</organism>
<reference evidence="1 2" key="1">
    <citation type="journal article" date="2018" name="Environ. Microbiol.">
        <title>Novel energy conservation strategies and behaviour of Pelotomaculum schinkii driving syntrophic propionate catabolism.</title>
        <authorList>
            <person name="Hidalgo-Ahumada C.A.P."/>
            <person name="Nobu M.K."/>
            <person name="Narihiro T."/>
            <person name="Tamaki H."/>
            <person name="Liu W.T."/>
            <person name="Kamagata Y."/>
            <person name="Stams A.J.M."/>
            <person name="Imachi H."/>
            <person name="Sousa D.Z."/>
        </authorList>
    </citation>
    <scope>NUCLEOTIDE SEQUENCE [LARGE SCALE GENOMIC DNA]</scope>
    <source>
        <strain evidence="1 2">HH</strain>
    </source>
</reference>
<evidence type="ECO:0000313" key="1">
    <source>
        <dbReference type="EMBL" id="TEB05902.1"/>
    </source>
</evidence>
<protein>
    <submittedName>
        <fullName evidence="1">Uncharacterized protein</fullName>
    </submittedName>
</protein>
<name>A0A4Y7RAR8_9FIRM</name>
<dbReference type="EMBL" id="QFGA01000002">
    <property type="protein sequence ID" value="TEB05902.1"/>
    <property type="molecule type" value="Genomic_DNA"/>
</dbReference>
<dbReference type="Proteomes" id="UP000298324">
    <property type="component" value="Unassembled WGS sequence"/>
</dbReference>
<evidence type="ECO:0000313" key="2">
    <source>
        <dbReference type="Proteomes" id="UP000298324"/>
    </source>
</evidence>
<dbReference type="RefSeq" id="WP_134219026.1">
    <property type="nucleotide sequence ID" value="NZ_QFGA01000002.1"/>
</dbReference>
<accession>A0A4Y7RAR8</accession>